<keyword evidence="2 3" id="KW-0040">ANK repeat</keyword>
<dbReference type="PROSITE" id="PS50297">
    <property type="entry name" value="ANK_REP_REGION"/>
    <property type="match status" value="3"/>
</dbReference>
<evidence type="ECO:0000256" key="2">
    <source>
        <dbReference type="ARBA" id="ARBA00023043"/>
    </source>
</evidence>
<organism evidence="4 5">
    <name type="scientific">Coniochaeta ligniaria NRRL 30616</name>
    <dbReference type="NCBI Taxonomy" id="1408157"/>
    <lineage>
        <taxon>Eukaryota</taxon>
        <taxon>Fungi</taxon>
        <taxon>Dikarya</taxon>
        <taxon>Ascomycota</taxon>
        <taxon>Pezizomycotina</taxon>
        <taxon>Sordariomycetes</taxon>
        <taxon>Sordariomycetidae</taxon>
        <taxon>Coniochaetales</taxon>
        <taxon>Coniochaetaceae</taxon>
        <taxon>Coniochaeta</taxon>
    </lineage>
</organism>
<dbReference type="PROSITE" id="PS50088">
    <property type="entry name" value="ANK_REPEAT"/>
    <property type="match status" value="3"/>
</dbReference>
<dbReference type="Gene3D" id="1.25.40.20">
    <property type="entry name" value="Ankyrin repeat-containing domain"/>
    <property type="match status" value="2"/>
</dbReference>
<gene>
    <name evidence="4" type="ORF">CONLIGDRAFT_630218</name>
</gene>
<keyword evidence="5" id="KW-1185">Reference proteome</keyword>
<dbReference type="AlphaFoldDB" id="A0A1J7JXK1"/>
<dbReference type="SUPFAM" id="SSF48403">
    <property type="entry name" value="Ankyrin repeat"/>
    <property type="match status" value="1"/>
</dbReference>
<feature type="repeat" description="ANK" evidence="3">
    <location>
        <begin position="211"/>
        <end position="243"/>
    </location>
</feature>
<feature type="repeat" description="ANK" evidence="3">
    <location>
        <begin position="145"/>
        <end position="169"/>
    </location>
</feature>
<feature type="repeat" description="ANK" evidence="3">
    <location>
        <begin position="256"/>
        <end position="288"/>
    </location>
</feature>
<dbReference type="InterPro" id="IPR002110">
    <property type="entry name" value="Ankyrin_rpt"/>
</dbReference>
<keyword evidence="1" id="KW-0677">Repeat</keyword>
<accession>A0A1J7JXK1</accession>
<protein>
    <submittedName>
        <fullName evidence="4">Ankyrin</fullName>
    </submittedName>
</protein>
<dbReference type="PRINTS" id="PR01415">
    <property type="entry name" value="ANKYRIN"/>
</dbReference>
<dbReference type="PANTHER" id="PTHR24189:SF50">
    <property type="entry name" value="ANKYRIN REPEAT AND SOCS BOX PROTEIN 2"/>
    <property type="match status" value="1"/>
</dbReference>
<dbReference type="PANTHER" id="PTHR24189">
    <property type="entry name" value="MYOTROPHIN"/>
    <property type="match status" value="1"/>
</dbReference>
<dbReference type="InterPro" id="IPR036770">
    <property type="entry name" value="Ankyrin_rpt-contain_sf"/>
</dbReference>
<dbReference type="EMBL" id="KV875095">
    <property type="protein sequence ID" value="OIW32530.1"/>
    <property type="molecule type" value="Genomic_DNA"/>
</dbReference>
<dbReference type="InParanoid" id="A0A1J7JXK1"/>
<evidence type="ECO:0000256" key="1">
    <source>
        <dbReference type="ARBA" id="ARBA00022737"/>
    </source>
</evidence>
<reference evidence="4 5" key="1">
    <citation type="submission" date="2016-10" db="EMBL/GenBank/DDBJ databases">
        <title>Draft genome sequence of Coniochaeta ligniaria NRRL30616, a lignocellulolytic fungus for bioabatement of inhibitors in plant biomass hydrolysates.</title>
        <authorList>
            <consortium name="DOE Joint Genome Institute"/>
            <person name="Jimenez D.J."/>
            <person name="Hector R.E."/>
            <person name="Riley R."/>
            <person name="Sun H."/>
            <person name="Grigoriev I.V."/>
            <person name="Van Elsas J.D."/>
            <person name="Nichols N.N."/>
        </authorList>
    </citation>
    <scope>NUCLEOTIDE SEQUENCE [LARGE SCALE GENOMIC DNA]</scope>
    <source>
        <strain evidence="4 5">NRRL 30616</strain>
    </source>
</reference>
<dbReference type="InterPro" id="IPR050745">
    <property type="entry name" value="Multifunctional_regulatory"/>
</dbReference>
<dbReference type="SMART" id="SM00248">
    <property type="entry name" value="ANK"/>
    <property type="match status" value="3"/>
</dbReference>
<dbReference type="Proteomes" id="UP000182658">
    <property type="component" value="Unassembled WGS sequence"/>
</dbReference>
<evidence type="ECO:0000256" key="3">
    <source>
        <dbReference type="PROSITE-ProRule" id="PRU00023"/>
    </source>
</evidence>
<name>A0A1J7JXK1_9PEZI</name>
<evidence type="ECO:0000313" key="4">
    <source>
        <dbReference type="EMBL" id="OIW32530.1"/>
    </source>
</evidence>
<dbReference type="STRING" id="1408157.A0A1J7JXK1"/>
<proteinExistence type="predicted"/>
<sequence length="307" mass="33539">MTRYESSRGLGDVLAGEDTGLPLINTSSKGDITALQGMLEQSPEIALESHLRIYYEYRPAKDENDVRGVWAMERSNLYMAVLGAAENGHATAVSTLLDFGLRNGVKPSSVIDRVTIKKSIENGHAAVFEVLAMADPTVVTHNDFQGKLPLDLAIAVGKVEVARVILQHGGGRKFPAPRTPKTWVNTRLRNAARSSEKTMTELLIQHGYTVRGTGALQTAAGRGALDTIRLLVEHGADVNERLAPEDLPVFDNALLASWTPLHHAARWGREQAMELLESYGAKTDVLDVNGKTPSRLLEERKEASKKE</sequence>
<evidence type="ECO:0000313" key="5">
    <source>
        <dbReference type="Proteomes" id="UP000182658"/>
    </source>
</evidence>
<dbReference type="OrthoDB" id="426293at2759"/>
<dbReference type="Pfam" id="PF13637">
    <property type="entry name" value="Ank_4"/>
    <property type="match status" value="1"/>
</dbReference>